<keyword evidence="2" id="KW-1185">Reference proteome</keyword>
<reference evidence="1 2" key="1">
    <citation type="submission" date="2019-04" db="EMBL/GenBank/DDBJ databases">
        <title>Pedobacter sp. RP-3-15 sp. nov., isolated from Arctic soil.</title>
        <authorList>
            <person name="Dahal R.H."/>
            <person name="Kim D.-U."/>
        </authorList>
    </citation>
    <scope>NUCLEOTIDE SEQUENCE [LARGE SCALE GENOMIC DNA]</scope>
    <source>
        <strain evidence="1 2">RP-3-15</strain>
    </source>
</reference>
<gene>
    <name evidence="1" type="ORF">FA047_11345</name>
</gene>
<comment type="caution">
    <text evidence="1">The sequence shown here is derived from an EMBL/GenBank/DDBJ whole genome shotgun (WGS) entry which is preliminary data.</text>
</comment>
<evidence type="ECO:0000313" key="1">
    <source>
        <dbReference type="EMBL" id="TKC05930.1"/>
    </source>
</evidence>
<dbReference type="OrthoDB" id="769648at2"/>
<organism evidence="1 2">
    <name type="scientific">Pedobacter frigoris</name>
    <dbReference type="NCBI Taxonomy" id="2571272"/>
    <lineage>
        <taxon>Bacteria</taxon>
        <taxon>Pseudomonadati</taxon>
        <taxon>Bacteroidota</taxon>
        <taxon>Sphingobacteriia</taxon>
        <taxon>Sphingobacteriales</taxon>
        <taxon>Sphingobacteriaceae</taxon>
        <taxon>Pedobacter</taxon>
    </lineage>
</organism>
<evidence type="ECO:0000313" key="2">
    <source>
        <dbReference type="Proteomes" id="UP000307244"/>
    </source>
</evidence>
<dbReference type="Proteomes" id="UP000307244">
    <property type="component" value="Unassembled WGS sequence"/>
</dbReference>
<sequence>MEVKGKNKKELPKKYKIQECLNNLTKSEYDYIVKEIPGIMGKCNTTVNNYKNIPEGSKEEIPYSVGLKYERIFELPSGGLLNTEIRCPTYKELTKKK</sequence>
<dbReference type="EMBL" id="SWBQ01000003">
    <property type="protein sequence ID" value="TKC05930.1"/>
    <property type="molecule type" value="Genomic_DNA"/>
</dbReference>
<proteinExistence type="predicted"/>
<name>A0A4U1CLA0_9SPHI</name>
<protein>
    <submittedName>
        <fullName evidence="1">Uncharacterized protein</fullName>
    </submittedName>
</protein>
<dbReference type="AlphaFoldDB" id="A0A4U1CLA0"/>
<accession>A0A4U1CLA0</accession>
<dbReference type="RefSeq" id="WP_136836192.1">
    <property type="nucleotide sequence ID" value="NZ_SWBQ01000003.1"/>
</dbReference>